<keyword evidence="3" id="KW-1185">Reference proteome</keyword>
<organism evidence="2 3">
    <name type="scientific">Brassica carinata</name>
    <name type="common">Ethiopian mustard</name>
    <name type="synonym">Abyssinian cabbage</name>
    <dbReference type="NCBI Taxonomy" id="52824"/>
    <lineage>
        <taxon>Eukaryota</taxon>
        <taxon>Viridiplantae</taxon>
        <taxon>Streptophyta</taxon>
        <taxon>Embryophyta</taxon>
        <taxon>Tracheophyta</taxon>
        <taxon>Spermatophyta</taxon>
        <taxon>Magnoliopsida</taxon>
        <taxon>eudicotyledons</taxon>
        <taxon>Gunneridae</taxon>
        <taxon>Pentapetalae</taxon>
        <taxon>rosids</taxon>
        <taxon>malvids</taxon>
        <taxon>Brassicales</taxon>
        <taxon>Brassicaceae</taxon>
        <taxon>Brassiceae</taxon>
        <taxon>Brassica</taxon>
    </lineage>
</organism>
<dbReference type="EMBL" id="JAAMPC010000001">
    <property type="protein sequence ID" value="KAG2332033.1"/>
    <property type="molecule type" value="Genomic_DNA"/>
</dbReference>
<gene>
    <name evidence="2" type="ORF">Bca52824_003213</name>
</gene>
<feature type="compositionally biased region" description="Basic and acidic residues" evidence="1">
    <location>
        <begin position="1"/>
        <end position="40"/>
    </location>
</feature>
<protein>
    <submittedName>
        <fullName evidence="2">Uncharacterized protein</fullName>
    </submittedName>
</protein>
<evidence type="ECO:0000256" key="1">
    <source>
        <dbReference type="SAM" id="MobiDB-lite"/>
    </source>
</evidence>
<accession>A0A8X8BF10</accession>
<reference evidence="2 3" key="1">
    <citation type="submission" date="2020-02" db="EMBL/GenBank/DDBJ databases">
        <authorList>
            <person name="Ma Q."/>
            <person name="Huang Y."/>
            <person name="Song X."/>
            <person name="Pei D."/>
        </authorList>
    </citation>
    <scope>NUCLEOTIDE SEQUENCE [LARGE SCALE GENOMIC DNA]</scope>
    <source>
        <strain evidence="2">Sxm20200214</strain>
        <tissue evidence="2">Leaf</tissue>
    </source>
</reference>
<evidence type="ECO:0000313" key="2">
    <source>
        <dbReference type="EMBL" id="KAG2332033.1"/>
    </source>
</evidence>
<name>A0A8X8BF10_BRACI</name>
<feature type="region of interest" description="Disordered" evidence="1">
    <location>
        <begin position="1"/>
        <end position="62"/>
    </location>
</feature>
<sequence>MNDFVARKMEKKSKEKEGEAEKTRKEEEERKQNREKEKTTVKGLPHEQVPQPGKDFSSEALENLPNPKMFISEYASKEMVRFMPECDRCFPVDFIEM</sequence>
<dbReference type="AlphaFoldDB" id="A0A8X8BF10"/>
<comment type="caution">
    <text evidence="2">The sequence shown here is derived from an EMBL/GenBank/DDBJ whole genome shotgun (WGS) entry which is preliminary data.</text>
</comment>
<proteinExistence type="predicted"/>
<dbReference type="Proteomes" id="UP000886595">
    <property type="component" value="Unassembled WGS sequence"/>
</dbReference>
<evidence type="ECO:0000313" key="3">
    <source>
        <dbReference type="Proteomes" id="UP000886595"/>
    </source>
</evidence>
<dbReference type="OrthoDB" id="1741905at2759"/>